<keyword evidence="1" id="KW-0472">Membrane</keyword>
<dbReference type="InterPro" id="IPR001633">
    <property type="entry name" value="EAL_dom"/>
</dbReference>
<dbReference type="InterPro" id="IPR000700">
    <property type="entry name" value="PAS-assoc_C"/>
</dbReference>
<dbReference type="CDD" id="cd01949">
    <property type="entry name" value="GGDEF"/>
    <property type="match status" value="1"/>
</dbReference>
<feature type="domain" description="EAL" evidence="4">
    <location>
        <begin position="421"/>
        <end position="675"/>
    </location>
</feature>
<dbReference type="Pfam" id="PF00990">
    <property type="entry name" value="GGDEF"/>
    <property type="match status" value="1"/>
</dbReference>
<dbReference type="PROSITE" id="PS50887">
    <property type="entry name" value="GGDEF"/>
    <property type="match status" value="1"/>
</dbReference>
<dbReference type="PANTHER" id="PTHR44757">
    <property type="entry name" value="DIGUANYLATE CYCLASE DGCP"/>
    <property type="match status" value="1"/>
</dbReference>
<reference evidence="7" key="1">
    <citation type="journal article" date="2019" name="Int. J. Syst. Evol. Microbiol.">
        <title>The Global Catalogue of Microorganisms (GCM) 10K type strain sequencing project: providing services to taxonomists for standard genome sequencing and annotation.</title>
        <authorList>
            <consortium name="The Broad Institute Genomics Platform"/>
            <consortium name="The Broad Institute Genome Sequencing Center for Infectious Disease"/>
            <person name="Wu L."/>
            <person name="Ma J."/>
        </authorList>
    </citation>
    <scope>NUCLEOTIDE SEQUENCE [LARGE SCALE GENOMIC DNA]</scope>
    <source>
        <strain evidence="7">CECT 7297</strain>
    </source>
</reference>
<dbReference type="SMART" id="SM00052">
    <property type="entry name" value="EAL"/>
    <property type="match status" value="1"/>
</dbReference>
<dbReference type="InterPro" id="IPR029787">
    <property type="entry name" value="Nucleotide_cyclase"/>
</dbReference>
<dbReference type="PROSITE" id="PS50883">
    <property type="entry name" value="EAL"/>
    <property type="match status" value="1"/>
</dbReference>
<evidence type="ECO:0000259" key="3">
    <source>
        <dbReference type="PROSITE" id="PS50113"/>
    </source>
</evidence>
<dbReference type="Proteomes" id="UP001595798">
    <property type="component" value="Unassembled WGS sequence"/>
</dbReference>
<dbReference type="Gene3D" id="3.30.70.270">
    <property type="match status" value="1"/>
</dbReference>
<protein>
    <submittedName>
        <fullName evidence="6">Bifunctional diguanylate cyclase/phosphodiesterase</fullName>
    </submittedName>
</protein>
<dbReference type="NCBIfam" id="TIGR00254">
    <property type="entry name" value="GGDEF"/>
    <property type="match status" value="1"/>
</dbReference>
<dbReference type="PROSITE" id="PS50113">
    <property type="entry name" value="PAC"/>
    <property type="match status" value="1"/>
</dbReference>
<dbReference type="CDD" id="cd00130">
    <property type="entry name" value="PAS"/>
    <property type="match status" value="1"/>
</dbReference>
<dbReference type="SUPFAM" id="SSF141868">
    <property type="entry name" value="EAL domain-like"/>
    <property type="match status" value="1"/>
</dbReference>
<keyword evidence="1" id="KW-0812">Transmembrane</keyword>
<dbReference type="InterPro" id="IPR000160">
    <property type="entry name" value="GGDEF_dom"/>
</dbReference>
<dbReference type="SUPFAM" id="SSF55073">
    <property type="entry name" value="Nucleotide cyclase"/>
    <property type="match status" value="1"/>
</dbReference>
<dbReference type="RefSeq" id="WP_379886282.1">
    <property type="nucleotide sequence ID" value="NZ_JBHSDI010000010.1"/>
</dbReference>
<dbReference type="Pfam" id="PF00563">
    <property type="entry name" value="EAL"/>
    <property type="match status" value="1"/>
</dbReference>
<dbReference type="Gene3D" id="3.30.450.20">
    <property type="entry name" value="PAS domain"/>
    <property type="match status" value="1"/>
</dbReference>
<dbReference type="InterPro" id="IPR035919">
    <property type="entry name" value="EAL_sf"/>
</dbReference>
<dbReference type="SMART" id="SM00091">
    <property type="entry name" value="PAS"/>
    <property type="match status" value="1"/>
</dbReference>
<dbReference type="Gene3D" id="3.20.20.450">
    <property type="entry name" value="EAL domain"/>
    <property type="match status" value="1"/>
</dbReference>
<name>A0ABV8QFI1_9GAMM</name>
<feature type="transmembrane region" description="Helical" evidence="1">
    <location>
        <begin position="12"/>
        <end position="32"/>
    </location>
</feature>
<evidence type="ECO:0000313" key="6">
    <source>
        <dbReference type="EMBL" id="MFC4258759.1"/>
    </source>
</evidence>
<evidence type="ECO:0000259" key="2">
    <source>
        <dbReference type="PROSITE" id="PS50112"/>
    </source>
</evidence>
<dbReference type="EMBL" id="JBHSDI010000010">
    <property type="protein sequence ID" value="MFC4258759.1"/>
    <property type="molecule type" value="Genomic_DNA"/>
</dbReference>
<gene>
    <name evidence="6" type="ORF">ACFOZ5_06900</name>
</gene>
<dbReference type="InterPro" id="IPR035965">
    <property type="entry name" value="PAS-like_dom_sf"/>
</dbReference>
<dbReference type="InterPro" id="IPR052155">
    <property type="entry name" value="Biofilm_reg_signaling"/>
</dbReference>
<keyword evidence="1" id="KW-1133">Transmembrane helix</keyword>
<dbReference type="CDD" id="cd01948">
    <property type="entry name" value="EAL"/>
    <property type="match status" value="1"/>
</dbReference>
<feature type="domain" description="PAC" evidence="3">
    <location>
        <begin position="195"/>
        <end position="247"/>
    </location>
</feature>
<dbReference type="Pfam" id="PF00989">
    <property type="entry name" value="PAS"/>
    <property type="match status" value="1"/>
</dbReference>
<feature type="domain" description="GGDEF" evidence="5">
    <location>
        <begin position="279"/>
        <end position="412"/>
    </location>
</feature>
<accession>A0ABV8QFI1</accession>
<dbReference type="SUPFAM" id="SSF55785">
    <property type="entry name" value="PYP-like sensor domain (PAS domain)"/>
    <property type="match status" value="1"/>
</dbReference>
<proteinExistence type="predicted"/>
<dbReference type="SMART" id="SM00267">
    <property type="entry name" value="GGDEF"/>
    <property type="match status" value="1"/>
</dbReference>
<evidence type="ECO:0000313" key="7">
    <source>
        <dbReference type="Proteomes" id="UP001595798"/>
    </source>
</evidence>
<dbReference type="NCBIfam" id="TIGR00229">
    <property type="entry name" value="sensory_box"/>
    <property type="match status" value="1"/>
</dbReference>
<keyword evidence="7" id="KW-1185">Reference proteome</keyword>
<evidence type="ECO:0000259" key="4">
    <source>
        <dbReference type="PROSITE" id="PS50883"/>
    </source>
</evidence>
<feature type="domain" description="PAS" evidence="2">
    <location>
        <begin position="119"/>
        <end position="190"/>
    </location>
</feature>
<feature type="transmembrane region" description="Helical" evidence="1">
    <location>
        <begin position="52"/>
        <end position="74"/>
    </location>
</feature>
<dbReference type="PANTHER" id="PTHR44757:SF2">
    <property type="entry name" value="BIOFILM ARCHITECTURE MAINTENANCE PROTEIN MBAA"/>
    <property type="match status" value="1"/>
</dbReference>
<dbReference type="PROSITE" id="PS50112">
    <property type="entry name" value="PAS"/>
    <property type="match status" value="1"/>
</dbReference>
<evidence type="ECO:0000256" key="1">
    <source>
        <dbReference type="SAM" id="Phobius"/>
    </source>
</evidence>
<organism evidence="6 7">
    <name type="scientific">Marinobacter lacisalsi</name>
    <dbReference type="NCBI Taxonomy" id="475979"/>
    <lineage>
        <taxon>Bacteria</taxon>
        <taxon>Pseudomonadati</taxon>
        <taxon>Pseudomonadota</taxon>
        <taxon>Gammaproteobacteria</taxon>
        <taxon>Pseudomonadales</taxon>
        <taxon>Marinobacteraceae</taxon>
        <taxon>Marinobacter</taxon>
    </lineage>
</organism>
<evidence type="ECO:0000259" key="5">
    <source>
        <dbReference type="PROSITE" id="PS50887"/>
    </source>
</evidence>
<sequence>MDKSGNARTRDRWLPILADSLVSLVILALALSPLMLLTAPKVPIEEGTLLQFLWSAGPAMLVLAGTFVYVRALLRERRRIEFRLEEVVEDRTRELQAINQELRDEIFVRQQAERSFRRSSRHFRALFDTAATPIMLIDATFRIRQWNASSEALFGYSRDEAVGRNLVETFIPEEYRDEMSWKILKTLGSGHNTQETLETGIQGYDGTDHIVLWNLNLLQDEEEDRQQLILIGQNISEIRKTQDQLHYLAHFDVLTGTANRRLFEDRCRRALASASRHGHNCALISLDVDHFKRINDTLGHDAGDTLLKSLAQRLKDNVREEDTIARLGGDEFAVLLHHVAGAEGSEKVARGILEAITEPVSVPGGELVITSSIGITVAPDDGCSYEQLLKNADMAMYRAKKAGRNNIQFFSEDMNHDMQRQMSLEQELRAGIRAGELALHYQPVLDVRTGRVVGLESLLRWHHPGRGLLTPGDFLEVAEQSGQLQAIGEWICNNACLQARAIQAMSGTPVRISINLSSRQYNHPHLAAELQRTIADTNLDPALLMVEIDERILSDRLDETSAVLHKLKEVGIGLTLDRFGSGLSSLTLLRELPFDQVKIDPALLRRAPEDENTAAITHTLISLARQLSLTVAAAGVETEDQDRFLRQSGCHLLQGHRFSPPVSSDELADLFEDVREGRELLPDLPGNGALRNR</sequence>
<dbReference type="InterPro" id="IPR043128">
    <property type="entry name" value="Rev_trsase/Diguanyl_cyclase"/>
</dbReference>
<dbReference type="InterPro" id="IPR000014">
    <property type="entry name" value="PAS"/>
</dbReference>
<dbReference type="InterPro" id="IPR013767">
    <property type="entry name" value="PAS_fold"/>
</dbReference>
<comment type="caution">
    <text evidence="6">The sequence shown here is derived from an EMBL/GenBank/DDBJ whole genome shotgun (WGS) entry which is preliminary data.</text>
</comment>